<comment type="similarity">
    <text evidence="2 9">Belongs to the XK family.</text>
</comment>
<feature type="transmembrane region" description="Helical" evidence="9">
    <location>
        <begin position="228"/>
        <end position="247"/>
    </location>
</feature>
<dbReference type="GeneID" id="101823132"/>
<dbReference type="PANTHER" id="PTHR16024">
    <property type="entry name" value="XK-RELATED PROTEIN"/>
    <property type="match status" value="1"/>
</dbReference>
<sequence>MPLSLRSPLFLDLVVGVLGTVSFLLDFAADLWAIVQYVLGGRYVWAALVLSLLGLASTLLQLFSWVWLTSDPAELHGSLPSRRFLGLLHLLQLGYLYRCLQGLQQGLSMLQQELPSESDLAYADFLSLDISMLRLFESFLEATPQLTLVLAIVLQSGHAEYYQWFGISTSFLGISWALLDYHRALRTCLPSKPPLGWSSSAIYFLWNLLLLWPRIFAVALFSALFPHYIALHFLSLWLVLLFWVSLQDTKFMPNPNTEWLYRVTVAIILYFSWFNVAGGRTRGRSIIHLIFIISDSSLLVSTWMTHSIGLPSGTFLPLWLSIGGACFLLGLTLRLIYYLWLHPQCRWEPSCVDGALSLLPRKQLKLLYNRRATQLAQNFFPKNKASAALPLVGKVEGVI</sequence>
<dbReference type="KEGG" id="maua:101823132"/>
<evidence type="ECO:0000256" key="5">
    <source>
        <dbReference type="ARBA" id="ARBA00022703"/>
    </source>
</evidence>
<dbReference type="AlphaFoldDB" id="A0A1U7QRX2"/>
<comment type="subcellular location">
    <subcellularLocation>
        <location evidence="1">Cell membrane</location>
        <topology evidence="1">Multi-pass membrane protein</topology>
    </subcellularLocation>
    <subcellularLocation>
        <location evidence="9">Membrane</location>
        <topology evidence="9">Multi-pass membrane protein</topology>
    </subcellularLocation>
</comment>
<dbReference type="GO" id="GO:0017128">
    <property type="term" value="F:phospholipid scramblase activity"/>
    <property type="evidence" value="ECO:0007669"/>
    <property type="project" value="Ensembl"/>
</dbReference>
<evidence type="ECO:0000256" key="2">
    <source>
        <dbReference type="ARBA" id="ARBA00008789"/>
    </source>
</evidence>
<dbReference type="GO" id="GO:0097350">
    <property type="term" value="P:neutrophil clearance"/>
    <property type="evidence" value="ECO:0007669"/>
    <property type="project" value="Ensembl"/>
</dbReference>
<feature type="transmembrane region" description="Helical" evidence="9">
    <location>
        <begin position="201"/>
        <end position="221"/>
    </location>
</feature>
<evidence type="ECO:0000313" key="10">
    <source>
        <dbReference type="Proteomes" id="UP000886700"/>
    </source>
</evidence>
<dbReference type="GO" id="GO:0002513">
    <property type="term" value="P:tolerance induction to self antigen"/>
    <property type="evidence" value="ECO:0007669"/>
    <property type="project" value="Ensembl"/>
</dbReference>
<feature type="transmembrane region" description="Helical" evidence="9">
    <location>
        <begin position="161"/>
        <end position="181"/>
    </location>
</feature>
<dbReference type="InterPro" id="IPR050895">
    <property type="entry name" value="XK-related_scramblase"/>
</dbReference>
<keyword evidence="5" id="KW-0053">Apoptosis</keyword>
<evidence type="ECO:0000256" key="1">
    <source>
        <dbReference type="ARBA" id="ARBA00004651"/>
    </source>
</evidence>
<gene>
    <name evidence="11" type="primary">Xkr8</name>
</gene>
<feature type="transmembrane region" description="Helical" evidence="9">
    <location>
        <begin position="135"/>
        <end position="154"/>
    </location>
</feature>
<feature type="transmembrane region" description="Helical" evidence="9">
    <location>
        <begin position="285"/>
        <end position="304"/>
    </location>
</feature>
<evidence type="ECO:0000256" key="8">
    <source>
        <dbReference type="ARBA" id="ARBA00024479"/>
    </source>
</evidence>
<reference evidence="11" key="1">
    <citation type="submission" date="2025-08" db="UniProtKB">
        <authorList>
            <consortium name="RefSeq"/>
        </authorList>
    </citation>
    <scope>IDENTIFICATION</scope>
    <source>
        <tissue evidence="11">Liver</tissue>
    </source>
</reference>
<dbReference type="Proteomes" id="UP000886700">
    <property type="component" value="Unplaced"/>
</dbReference>
<keyword evidence="3" id="KW-1003">Cell membrane</keyword>
<dbReference type="RefSeq" id="XP_005079599.1">
    <property type="nucleotide sequence ID" value="XM_005079542.4"/>
</dbReference>
<comment type="catalytic activity">
    <reaction evidence="8">
        <text>a 1,2-diacyl-sn-glycero-3-phospho-L-serine(in) = a 1,2-diacyl-sn-glycero-3-phospho-L-serine(out)</text>
        <dbReference type="Rhea" id="RHEA:38663"/>
        <dbReference type="ChEBI" id="CHEBI:57262"/>
    </reaction>
</comment>
<dbReference type="GO" id="GO:0070782">
    <property type="term" value="P:phosphatidylserine exposure on apoptotic cell surface"/>
    <property type="evidence" value="ECO:0007669"/>
    <property type="project" value="Ensembl"/>
</dbReference>
<proteinExistence type="inferred from homology"/>
<feature type="transmembrane region" description="Helical" evidence="9">
    <location>
        <begin position="259"/>
        <end position="278"/>
    </location>
</feature>
<keyword evidence="4 9" id="KW-0812">Transmembrane</keyword>
<dbReference type="GO" id="GO:1902742">
    <property type="term" value="P:apoptotic process involved in development"/>
    <property type="evidence" value="ECO:0007669"/>
    <property type="project" value="TreeGrafter"/>
</dbReference>
<evidence type="ECO:0000256" key="7">
    <source>
        <dbReference type="ARBA" id="ARBA00023136"/>
    </source>
</evidence>
<accession>A0A1U7QRX2</accession>
<dbReference type="STRING" id="10036.ENSMAUP00000007826"/>
<dbReference type="Pfam" id="PF09815">
    <property type="entry name" value="XK-related"/>
    <property type="match status" value="1"/>
</dbReference>
<keyword evidence="10" id="KW-1185">Reference proteome</keyword>
<evidence type="ECO:0000256" key="4">
    <source>
        <dbReference type="ARBA" id="ARBA00022692"/>
    </source>
</evidence>
<dbReference type="OrthoDB" id="6136301at2759"/>
<dbReference type="GO" id="GO:0051649">
    <property type="term" value="P:establishment of localization in cell"/>
    <property type="evidence" value="ECO:0007669"/>
    <property type="project" value="Ensembl"/>
</dbReference>
<organism evidence="10 11">
    <name type="scientific">Mesocricetus auratus</name>
    <name type="common">Golden hamster</name>
    <dbReference type="NCBI Taxonomy" id="10036"/>
    <lineage>
        <taxon>Eukaryota</taxon>
        <taxon>Metazoa</taxon>
        <taxon>Chordata</taxon>
        <taxon>Craniata</taxon>
        <taxon>Vertebrata</taxon>
        <taxon>Euteleostomi</taxon>
        <taxon>Mammalia</taxon>
        <taxon>Eutheria</taxon>
        <taxon>Euarchontoglires</taxon>
        <taxon>Glires</taxon>
        <taxon>Rodentia</taxon>
        <taxon>Myomorpha</taxon>
        <taxon>Muroidea</taxon>
        <taxon>Cricetidae</taxon>
        <taxon>Cricetinae</taxon>
        <taxon>Mesocricetus</taxon>
    </lineage>
</organism>
<evidence type="ECO:0000313" key="11">
    <source>
        <dbReference type="RefSeq" id="XP_005079599.1"/>
    </source>
</evidence>
<dbReference type="InterPro" id="IPR018629">
    <property type="entry name" value="XK-rel"/>
</dbReference>
<dbReference type="eggNOG" id="KOG4790">
    <property type="taxonomic scope" value="Eukaryota"/>
</dbReference>
<evidence type="ECO:0000256" key="6">
    <source>
        <dbReference type="ARBA" id="ARBA00022989"/>
    </source>
</evidence>
<dbReference type="GO" id="GO:0005886">
    <property type="term" value="C:plasma membrane"/>
    <property type="evidence" value="ECO:0007669"/>
    <property type="project" value="UniProtKB-SubCell"/>
</dbReference>
<feature type="transmembrane region" description="Helical" evidence="9">
    <location>
        <begin position="45"/>
        <end position="68"/>
    </location>
</feature>
<dbReference type="GO" id="GO:0045663">
    <property type="term" value="P:positive regulation of myoblast differentiation"/>
    <property type="evidence" value="ECO:0007669"/>
    <property type="project" value="Ensembl"/>
</dbReference>
<keyword evidence="7 9" id="KW-0472">Membrane</keyword>
<evidence type="ECO:0000256" key="3">
    <source>
        <dbReference type="ARBA" id="ARBA00022475"/>
    </source>
</evidence>
<dbReference type="CTD" id="55113"/>
<dbReference type="GO" id="GO:0043652">
    <property type="term" value="P:engulfment of apoptotic cell"/>
    <property type="evidence" value="ECO:0007669"/>
    <property type="project" value="Ensembl"/>
</dbReference>
<feature type="transmembrane region" description="Helical" evidence="9">
    <location>
        <begin position="316"/>
        <end position="340"/>
    </location>
</feature>
<feature type="transmembrane region" description="Helical" evidence="9">
    <location>
        <begin position="13"/>
        <end position="33"/>
    </location>
</feature>
<dbReference type="PANTHER" id="PTHR16024:SF8">
    <property type="entry name" value="XK-RELATED PROTEIN 8"/>
    <property type="match status" value="1"/>
</dbReference>
<keyword evidence="6 9" id="KW-1133">Transmembrane helix</keyword>
<protein>
    <recommendedName>
        <fullName evidence="9">XK-related protein</fullName>
    </recommendedName>
</protein>
<name>A0A1U7QRX2_MESAU</name>
<evidence type="ECO:0000256" key="9">
    <source>
        <dbReference type="RuleBase" id="RU910716"/>
    </source>
</evidence>